<dbReference type="PANTHER" id="PTHR11626:SF2">
    <property type="entry name" value="SQUALENE SYNTHASE"/>
    <property type="match status" value="1"/>
</dbReference>
<dbReference type="InterPro" id="IPR044844">
    <property type="entry name" value="Trans_IPPS_euk-type"/>
</dbReference>
<evidence type="ECO:0000313" key="1">
    <source>
        <dbReference type="EMBL" id="MBD6614828.1"/>
    </source>
</evidence>
<gene>
    <name evidence="1" type="ORF">FNW02_02885</name>
</gene>
<keyword evidence="2" id="KW-1185">Reference proteome</keyword>
<reference evidence="1" key="1">
    <citation type="submission" date="2019-07" db="EMBL/GenBank/DDBJ databases">
        <title>Toxilogical consequences of a new and cryptic species of cyanobacteria (Komarekiella delphini-convector) recovered from the epidermis of a bottlenose dolphin and 1500 ft. in the air.</title>
        <authorList>
            <person name="Brown A.O."/>
            <person name="Dvorak P."/>
            <person name="Villanueva C.D."/>
            <person name="Foss A.J."/>
            <person name="Garvey A.D."/>
            <person name="Gibson Q.A."/>
            <person name="Johansen J.R."/>
            <person name="Casamatta D.A."/>
        </authorList>
    </citation>
    <scope>NUCLEOTIDE SEQUENCE</scope>
    <source>
        <strain evidence="1">SJRDD-AB1</strain>
    </source>
</reference>
<dbReference type="AlphaFoldDB" id="A0AA40ST75"/>
<dbReference type="InterPro" id="IPR002060">
    <property type="entry name" value="Squ/phyt_synthse"/>
</dbReference>
<accession>A0AA40ST75</accession>
<dbReference type="Gene3D" id="1.10.600.10">
    <property type="entry name" value="Farnesyl Diphosphate Synthase"/>
    <property type="match status" value="1"/>
</dbReference>
<dbReference type="PANTHER" id="PTHR11626">
    <property type="entry name" value="FARNESYL-DIPHOSPHATE FARNESYLTRANSFERASE"/>
    <property type="match status" value="1"/>
</dbReference>
<evidence type="ECO:0000313" key="2">
    <source>
        <dbReference type="Proteomes" id="UP001165986"/>
    </source>
</evidence>
<dbReference type="Proteomes" id="UP001165986">
    <property type="component" value="Unassembled WGS sequence"/>
</dbReference>
<dbReference type="InterPro" id="IPR008949">
    <property type="entry name" value="Isoprenoid_synthase_dom_sf"/>
</dbReference>
<sequence>MDLRRDALQILRETSRTFYIPISLLPTGLQEAVASAYLCMRAIDEIEDHPELDNLTKAKLLRIISLTLQAGVDGFAVDAFSAGFSEHENTLAEVTVGIREWSLLAPETIAPRIWDATAAMADRMAYWAERNWKIDTESDLDRYTFGVAGAVGLLLSDLWTWYDGTQTNRTQAIGFGRGLQAVNILRNHTEDLKRGVDFFPEGWNAANMQEYARRNLALAEAYTNSLPTGPALDFCQIPFTLAHGTLDALANGKEKLSRSDVFALIEQLDVNMKAS</sequence>
<dbReference type="GO" id="GO:0045338">
    <property type="term" value="P:farnesyl diphosphate metabolic process"/>
    <property type="evidence" value="ECO:0007669"/>
    <property type="project" value="InterPro"/>
</dbReference>
<dbReference type="RefSeq" id="WP_191756094.1">
    <property type="nucleotide sequence ID" value="NZ_VJXY01000002.1"/>
</dbReference>
<dbReference type="Pfam" id="PF00494">
    <property type="entry name" value="SQS_PSY"/>
    <property type="match status" value="1"/>
</dbReference>
<comment type="caution">
    <text evidence="1">The sequence shown here is derived from an EMBL/GenBank/DDBJ whole genome shotgun (WGS) entry which is preliminary data.</text>
</comment>
<proteinExistence type="predicted"/>
<protein>
    <submittedName>
        <fullName evidence="1">Phytoene/squalene synthase family protein</fullName>
    </submittedName>
</protein>
<name>A0AA40ST75_9NOST</name>
<organism evidence="1 2">
    <name type="scientific">Komarekiella delphini-convector SJRDD-AB1</name>
    <dbReference type="NCBI Taxonomy" id="2593771"/>
    <lineage>
        <taxon>Bacteria</taxon>
        <taxon>Bacillati</taxon>
        <taxon>Cyanobacteriota</taxon>
        <taxon>Cyanophyceae</taxon>
        <taxon>Nostocales</taxon>
        <taxon>Nostocaceae</taxon>
        <taxon>Komarekiella</taxon>
        <taxon>Komarekiella delphini-convector</taxon>
    </lineage>
</organism>
<dbReference type="EMBL" id="VJXY01000002">
    <property type="protein sequence ID" value="MBD6614828.1"/>
    <property type="molecule type" value="Genomic_DNA"/>
</dbReference>
<dbReference type="GO" id="GO:0051996">
    <property type="term" value="F:squalene synthase [NAD(P)H] activity"/>
    <property type="evidence" value="ECO:0007669"/>
    <property type="project" value="InterPro"/>
</dbReference>
<dbReference type="SUPFAM" id="SSF48576">
    <property type="entry name" value="Terpenoid synthases"/>
    <property type="match status" value="1"/>
</dbReference>